<feature type="region of interest" description="Disordered" evidence="4">
    <location>
        <begin position="316"/>
        <end position="417"/>
    </location>
</feature>
<feature type="compositionally biased region" description="Low complexity" evidence="4">
    <location>
        <begin position="469"/>
        <end position="478"/>
    </location>
</feature>
<name>A0A1D1UTZ2_RAMVA</name>
<dbReference type="OrthoDB" id="307871at2759"/>
<feature type="coiled-coil region" evidence="3">
    <location>
        <begin position="46"/>
        <end position="73"/>
    </location>
</feature>
<feature type="region of interest" description="Disordered" evidence="4">
    <location>
        <begin position="428"/>
        <end position="447"/>
    </location>
</feature>
<dbReference type="AlphaFoldDB" id="A0A1D1UTZ2"/>
<feature type="compositionally biased region" description="Basic and acidic residues" evidence="4">
    <location>
        <begin position="392"/>
        <end position="409"/>
    </location>
</feature>
<dbReference type="GO" id="GO:0003779">
    <property type="term" value="F:actin binding"/>
    <property type="evidence" value="ECO:0007669"/>
    <property type="project" value="UniProtKB-KW"/>
</dbReference>
<dbReference type="Proteomes" id="UP000186922">
    <property type="component" value="Unassembled WGS sequence"/>
</dbReference>
<dbReference type="InterPro" id="IPR028290">
    <property type="entry name" value="WASH1"/>
</dbReference>
<sequence length="487" mass="52785">MLSPLGVIPLTASGYRPEEAYLLTLNYLQQMDNAFDDIFNRIDDKAKEQLVRLQRMQNRIVDVEAKIEYLRSNKKAIKVFAPATFPTLDKVEEFRSNLVAIRTAIPSRTHRPVLSPFPRDILPREKLTVYPIVVERNPELRFDEPSRREGLGKIPPHVKTVGSLLLFNTTVSPYSDSVGVDVQSKPSKAKKPDESEGRTSSMQAAPNFLQSNDSDRQAEINYIPGFGEVADFDLPNMLPNLPGIFDDDSYESLAFDLTSSSAKETFLPSLSLPTPNVLENTPRMALPDLCATERLPAQVPPVPVAVPDVPAAEVHPPPTASLVPPPPIPYRSATPPPPPPPLPPASVMDSAPKENSLSVSTPAAVPPAMDGRASLLESIRAAGGTGKAKLRSVQERKMAQKKKKQEEKSAAPTGDMMEDLRNRLAGLRKGISKGSRAGDESSVSLVGQASSTAGFGSALDRVSELIPHSPTTTPSGPSVQDANTDWD</sequence>
<dbReference type="GO" id="GO:0032456">
    <property type="term" value="P:endocytic recycling"/>
    <property type="evidence" value="ECO:0007669"/>
    <property type="project" value="TreeGrafter"/>
</dbReference>
<feature type="domain" description="WH2" evidence="5">
    <location>
        <begin position="371"/>
        <end position="393"/>
    </location>
</feature>
<evidence type="ECO:0000259" key="5">
    <source>
        <dbReference type="PROSITE" id="PS51082"/>
    </source>
</evidence>
<accession>A0A1D1UTZ2</accession>
<dbReference type="GO" id="GO:0043015">
    <property type="term" value="F:gamma-tubulin binding"/>
    <property type="evidence" value="ECO:0007669"/>
    <property type="project" value="TreeGrafter"/>
</dbReference>
<dbReference type="GO" id="GO:0042147">
    <property type="term" value="P:retrograde transport, endosome to Golgi"/>
    <property type="evidence" value="ECO:0007669"/>
    <property type="project" value="TreeGrafter"/>
</dbReference>
<evidence type="ECO:0000256" key="4">
    <source>
        <dbReference type="SAM" id="MobiDB-lite"/>
    </source>
</evidence>
<dbReference type="GO" id="GO:0071203">
    <property type="term" value="C:WASH complex"/>
    <property type="evidence" value="ECO:0007669"/>
    <property type="project" value="InterPro"/>
</dbReference>
<dbReference type="EMBL" id="BDGG01000002">
    <property type="protein sequence ID" value="GAU93146.1"/>
    <property type="molecule type" value="Genomic_DNA"/>
</dbReference>
<feature type="compositionally biased region" description="Pro residues" evidence="4">
    <location>
        <begin position="316"/>
        <end position="344"/>
    </location>
</feature>
<dbReference type="PANTHER" id="PTHR23331">
    <property type="entry name" value="CXYORF1"/>
    <property type="match status" value="1"/>
</dbReference>
<evidence type="ECO:0000313" key="6">
    <source>
        <dbReference type="EMBL" id="GAU93146.1"/>
    </source>
</evidence>
<gene>
    <name evidence="6" type="primary">RvY_05130-1</name>
    <name evidence="6" type="synonym">RvY_05130.1</name>
    <name evidence="6" type="ORF">RvY_05130</name>
</gene>
<dbReference type="PROSITE" id="PS51082">
    <property type="entry name" value="WH2"/>
    <property type="match status" value="1"/>
</dbReference>
<protein>
    <recommendedName>
        <fullName evidence="5">WH2 domain-containing protein</fullName>
    </recommendedName>
</protein>
<dbReference type="GO" id="GO:0043014">
    <property type="term" value="F:alpha-tubulin binding"/>
    <property type="evidence" value="ECO:0007669"/>
    <property type="project" value="InterPro"/>
</dbReference>
<reference evidence="6 7" key="1">
    <citation type="journal article" date="2016" name="Nat. Commun.">
        <title>Extremotolerant tardigrade genome and improved radiotolerance of human cultured cells by tardigrade-unique protein.</title>
        <authorList>
            <person name="Hashimoto T."/>
            <person name="Horikawa D.D."/>
            <person name="Saito Y."/>
            <person name="Kuwahara H."/>
            <person name="Kozuka-Hata H."/>
            <person name="Shin-I T."/>
            <person name="Minakuchi Y."/>
            <person name="Ohishi K."/>
            <person name="Motoyama A."/>
            <person name="Aizu T."/>
            <person name="Enomoto A."/>
            <person name="Kondo K."/>
            <person name="Tanaka S."/>
            <person name="Hara Y."/>
            <person name="Koshikawa S."/>
            <person name="Sagara H."/>
            <person name="Miura T."/>
            <person name="Yokobori S."/>
            <person name="Miyagawa K."/>
            <person name="Suzuki Y."/>
            <person name="Kubo T."/>
            <person name="Oyama M."/>
            <person name="Kohara Y."/>
            <person name="Fujiyama A."/>
            <person name="Arakawa K."/>
            <person name="Katayama T."/>
            <person name="Toyoda A."/>
            <person name="Kunieda T."/>
        </authorList>
    </citation>
    <scope>NUCLEOTIDE SEQUENCE [LARGE SCALE GENOMIC DNA]</scope>
    <source>
        <strain evidence="6 7">YOKOZUNA-1</strain>
    </source>
</reference>
<keyword evidence="7" id="KW-1185">Reference proteome</keyword>
<dbReference type="GO" id="GO:0055037">
    <property type="term" value="C:recycling endosome"/>
    <property type="evidence" value="ECO:0007669"/>
    <property type="project" value="TreeGrafter"/>
</dbReference>
<evidence type="ECO:0000256" key="3">
    <source>
        <dbReference type="SAM" id="Coils"/>
    </source>
</evidence>
<dbReference type="PANTHER" id="PTHR23331:SF4">
    <property type="entry name" value="WAS_WASL-INTERACTING PROTEIN FAMILY MEMBER 3"/>
    <property type="match status" value="1"/>
</dbReference>
<evidence type="ECO:0000313" key="7">
    <source>
        <dbReference type="Proteomes" id="UP000186922"/>
    </source>
</evidence>
<dbReference type="InterPro" id="IPR003124">
    <property type="entry name" value="WH2_dom"/>
</dbReference>
<dbReference type="GO" id="GO:0005769">
    <property type="term" value="C:early endosome"/>
    <property type="evidence" value="ECO:0007669"/>
    <property type="project" value="InterPro"/>
</dbReference>
<dbReference type="STRING" id="947166.A0A1D1UTZ2"/>
<keyword evidence="3" id="KW-0175">Coiled coil</keyword>
<evidence type="ECO:0000256" key="1">
    <source>
        <dbReference type="ARBA" id="ARBA00005602"/>
    </source>
</evidence>
<feature type="region of interest" description="Disordered" evidence="4">
    <location>
        <begin position="461"/>
        <end position="487"/>
    </location>
</feature>
<proteinExistence type="inferred from homology"/>
<organism evidence="6 7">
    <name type="scientific">Ramazzottius varieornatus</name>
    <name type="common">Water bear</name>
    <name type="synonym">Tardigrade</name>
    <dbReference type="NCBI Taxonomy" id="947166"/>
    <lineage>
        <taxon>Eukaryota</taxon>
        <taxon>Metazoa</taxon>
        <taxon>Ecdysozoa</taxon>
        <taxon>Tardigrada</taxon>
        <taxon>Eutardigrada</taxon>
        <taxon>Parachela</taxon>
        <taxon>Hypsibioidea</taxon>
        <taxon>Ramazzottiidae</taxon>
        <taxon>Ramazzottius</taxon>
    </lineage>
</organism>
<dbReference type="GO" id="GO:0034314">
    <property type="term" value="P:Arp2/3 complex-mediated actin nucleation"/>
    <property type="evidence" value="ECO:0007669"/>
    <property type="project" value="InterPro"/>
</dbReference>
<keyword evidence="2" id="KW-0009">Actin-binding</keyword>
<feature type="region of interest" description="Disordered" evidence="4">
    <location>
        <begin position="177"/>
        <end position="205"/>
    </location>
</feature>
<comment type="caution">
    <text evidence="6">The sequence shown here is derived from an EMBL/GenBank/DDBJ whole genome shotgun (WGS) entry which is preliminary data.</text>
</comment>
<dbReference type="GO" id="GO:0006887">
    <property type="term" value="P:exocytosis"/>
    <property type="evidence" value="ECO:0007669"/>
    <property type="project" value="TreeGrafter"/>
</dbReference>
<comment type="similarity">
    <text evidence="1">Belongs to the WASH1 family.</text>
</comment>
<dbReference type="InterPro" id="IPR021854">
    <property type="entry name" value="WASH1_WAHD"/>
</dbReference>
<dbReference type="GO" id="GO:0005829">
    <property type="term" value="C:cytosol"/>
    <property type="evidence" value="ECO:0007669"/>
    <property type="project" value="GOC"/>
</dbReference>
<dbReference type="Pfam" id="PF11945">
    <property type="entry name" value="WASH_WAHD"/>
    <property type="match status" value="1"/>
</dbReference>
<evidence type="ECO:0000256" key="2">
    <source>
        <dbReference type="ARBA" id="ARBA00023203"/>
    </source>
</evidence>